<keyword evidence="3" id="KW-1185">Reference proteome</keyword>
<dbReference type="InterPro" id="IPR012677">
    <property type="entry name" value="Nucleotide-bd_a/b_plait_sf"/>
</dbReference>
<dbReference type="GO" id="GO:0003723">
    <property type="term" value="F:RNA binding"/>
    <property type="evidence" value="ECO:0007669"/>
    <property type="project" value="TreeGrafter"/>
</dbReference>
<dbReference type="Gene3D" id="3.30.70.330">
    <property type="match status" value="1"/>
</dbReference>
<feature type="compositionally biased region" description="Gly residues" evidence="1">
    <location>
        <begin position="301"/>
        <end position="332"/>
    </location>
</feature>
<dbReference type="AlphaFoldDB" id="A0A498MAU3"/>
<feature type="compositionally biased region" description="Acidic residues" evidence="1">
    <location>
        <begin position="133"/>
        <end position="145"/>
    </location>
</feature>
<feature type="compositionally biased region" description="Low complexity" evidence="1">
    <location>
        <begin position="794"/>
        <end position="806"/>
    </location>
</feature>
<comment type="caution">
    <text evidence="2">The sequence shown here is derived from an EMBL/GenBank/DDBJ whole genome shotgun (WGS) entry which is preliminary data.</text>
</comment>
<dbReference type="InterPro" id="IPR035979">
    <property type="entry name" value="RBD_domain_sf"/>
</dbReference>
<feature type="compositionally biased region" description="Acidic residues" evidence="1">
    <location>
        <begin position="62"/>
        <end position="79"/>
    </location>
</feature>
<organism evidence="2 3">
    <name type="scientific">Labeo rohita</name>
    <name type="common">Indian major carp</name>
    <name type="synonym">Cyprinus rohita</name>
    <dbReference type="NCBI Taxonomy" id="84645"/>
    <lineage>
        <taxon>Eukaryota</taxon>
        <taxon>Metazoa</taxon>
        <taxon>Chordata</taxon>
        <taxon>Craniata</taxon>
        <taxon>Vertebrata</taxon>
        <taxon>Euteleostomi</taxon>
        <taxon>Actinopterygii</taxon>
        <taxon>Neopterygii</taxon>
        <taxon>Teleostei</taxon>
        <taxon>Ostariophysi</taxon>
        <taxon>Cypriniformes</taxon>
        <taxon>Cyprinidae</taxon>
        <taxon>Labeoninae</taxon>
        <taxon>Labeonini</taxon>
        <taxon>Labeo</taxon>
    </lineage>
</organism>
<feature type="compositionally biased region" description="Acidic residues" evidence="1">
    <location>
        <begin position="212"/>
        <end position="244"/>
    </location>
</feature>
<reference evidence="2 3" key="1">
    <citation type="submission" date="2018-03" db="EMBL/GenBank/DDBJ databases">
        <title>Draft genome sequence of Rohu Carp (Labeo rohita).</title>
        <authorList>
            <person name="Das P."/>
            <person name="Kushwaha B."/>
            <person name="Joshi C.G."/>
            <person name="Kumar D."/>
            <person name="Nagpure N.S."/>
            <person name="Sahoo L."/>
            <person name="Das S.P."/>
            <person name="Bit A."/>
            <person name="Patnaik S."/>
            <person name="Meher P.K."/>
            <person name="Jayasankar P."/>
            <person name="Koringa P.G."/>
            <person name="Patel N.V."/>
            <person name="Hinsu A.T."/>
            <person name="Kumar R."/>
            <person name="Pandey M."/>
            <person name="Agarwal S."/>
            <person name="Srivastava S."/>
            <person name="Singh M."/>
            <person name="Iquebal M.A."/>
            <person name="Jaiswal S."/>
            <person name="Angadi U.B."/>
            <person name="Kumar N."/>
            <person name="Raza M."/>
            <person name="Shah T.M."/>
            <person name="Rai A."/>
            <person name="Jena J.K."/>
        </authorList>
    </citation>
    <scope>NUCLEOTIDE SEQUENCE [LARGE SCALE GENOMIC DNA]</scope>
    <source>
        <strain evidence="2">DASCIFA01</strain>
        <tissue evidence="2">Testis</tissue>
    </source>
</reference>
<dbReference type="PANTHER" id="PTHR22014">
    <property type="entry name" value="RNA-BINDING PROTEIN 33"/>
    <property type="match status" value="1"/>
</dbReference>
<name>A0A498MAU3_LABRO</name>
<feature type="compositionally biased region" description="Polar residues" evidence="1">
    <location>
        <begin position="541"/>
        <end position="577"/>
    </location>
</feature>
<feature type="region of interest" description="Disordered" evidence="1">
    <location>
        <begin position="373"/>
        <end position="821"/>
    </location>
</feature>
<feature type="compositionally biased region" description="Acidic residues" evidence="1">
    <location>
        <begin position="103"/>
        <end position="121"/>
    </location>
</feature>
<accession>A0A498MAU3</accession>
<evidence type="ECO:0000313" key="2">
    <source>
        <dbReference type="EMBL" id="RXN17370.1"/>
    </source>
</evidence>
<protein>
    <submittedName>
        <fullName evidence="2">RNA-binding 33-like isoform X5</fullName>
    </submittedName>
</protein>
<evidence type="ECO:0000256" key="1">
    <source>
        <dbReference type="SAM" id="MobiDB-lite"/>
    </source>
</evidence>
<feature type="compositionally biased region" description="Low complexity" evidence="1">
    <location>
        <begin position="591"/>
        <end position="600"/>
    </location>
</feature>
<feature type="compositionally biased region" description="Polar residues" evidence="1">
    <location>
        <begin position="740"/>
        <end position="793"/>
    </location>
</feature>
<dbReference type="Proteomes" id="UP000290572">
    <property type="component" value="Unassembled WGS sequence"/>
</dbReference>
<feature type="compositionally biased region" description="Acidic residues" evidence="1">
    <location>
        <begin position="152"/>
        <end position="188"/>
    </location>
</feature>
<sequence length="953" mass="105096">MKIAYEAISDISADDEFDEYDKPGAERSRRRRGEDDDLESDLEEGDLLEEDWLSSKKNPSELSDEELNDDLLQSDEEDQNASGQGEVVSLNATLGLGTSGNLQDEDPDEGGYTEYTYEETEGGQPGFSQGAEYEGDEYQGEDEGVEYTGDQNCEEYQDEVLDLQIDEPLDDDFQVDEYPTEYSEEQTDQQEVPEKEEHDEEIEEQDRSQVTELEEVENENDPEAEAEPDADVKEESDEEEEDSEESGRLRFKTERKDDTVVRLSDASSKRRNIPDTLELSDAAKADLREFEEKERQRKQGRFGGRGRGGDGGRGGMAGRGGIRGRGGPGGRGVGGRGDFHLFGMGGLRGDGGRGRLNEQRPPLMQVNLGMQNQPRPNIAPQRLPAPPDFQQHLQGNFGPPQRSLPPQEQWRGPPPHHQDPDHFFPGEPRFSGQHMFDQPGPAPLMNNSVLPLSGQGPPSFPPQGGLGSPGFGSLGLGQNQGPQGGGIFQREPLRPGLAPQHGGPPGPPGPRGFVGHRQPFSPQQQGPPFSPQHMPFGMQVRQRTPPSPLQQIPPQRNSNLRELPIATSNNNRPSVPSGQAKPVTRATQNVRQGQPARAGPAGRGGSVAQVQGAAKAPEQPSVPEMKKECPAAQSSTTPEDPDEDEETRQYRLKIEEQKRLREEILRRKEQRRQMQAGMRKKELMDRISGQNPNQTPQTQNPTQPPVVQPPQPVPSLISNGTPQNPSPSLSSPRPNVKARLQNTKPQAQTSGWPGPQKQQSAGPDASQQGQWQPQQKRIMTPQNIQRQGAAQTSPLEGPLGQPQPGGKRTVMQRTNSIESPQVPQKVRVVKLLGEVVVRGRARGRGGGRVMMQQNPRAQDCLRSTVCIEGLSTTTTNKQLMNLLNSIGPVEMFTMLPEQRKAIAKFVNPQHAASFQHSFHRTELPGAQKGGFFIKQILSPHFHSEMALVFKRTF</sequence>
<feature type="compositionally biased region" description="Basic and acidic residues" evidence="1">
    <location>
        <begin position="281"/>
        <end position="297"/>
    </location>
</feature>
<feature type="compositionally biased region" description="Pro residues" evidence="1">
    <location>
        <begin position="702"/>
        <end position="713"/>
    </location>
</feature>
<evidence type="ECO:0000313" key="3">
    <source>
        <dbReference type="Proteomes" id="UP000290572"/>
    </source>
</evidence>
<feature type="compositionally biased region" description="Basic and acidic residues" evidence="1">
    <location>
        <begin position="647"/>
        <end position="667"/>
    </location>
</feature>
<dbReference type="SUPFAM" id="SSF54928">
    <property type="entry name" value="RNA-binding domain, RBD"/>
    <property type="match status" value="1"/>
</dbReference>
<dbReference type="InterPro" id="IPR039878">
    <property type="entry name" value="RBM33"/>
</dbReference>
<feature type="compositionally biased region" description="Low complexity" evidence="1">
    <location>
        <begin position="511"/>
        <end position="527"/>
    </location>
</feature>
<feature type="compositionally biased region" description="Acidic residues" evidence="1">
    <location>
        <begin position="35"/>
        <end position="52"/>
    </location>
</feature>
<feature type="compositionally biased region" description="Basic and acidic residues" evidence="1">
    <location>
        <begin position="245"/>
        <end position="260"/>
    </location>
</feature>
<dbReference type="STRING" id="84645.A0A498MAU3"/>
<feature type="region of interest" description="Disordered" evidence="1">
    <location>
        <begin position="7"/>
        <end position="332"/>
    </location>
</feature>
<dbReference type="EMBL" id="QBIY01012749">
    <property type="protein sequence ID" value="RXN17370.1"/>
    <property type="molecule type" value="Genomic_DNA"/>
</dbReference>
<gene>
    <name evidence="2" type="ORF">ROHU_037014</name>
</gene>
<proteinExistence type="predicted"/>
<feature type="compositionally biased region" description="Low complexity" evidence="1">
    <location>
        <begin position="690"/>
        <end position="701"/>
    </location>
</feature>
<feature type="compositionally biased region" description="Polar residues" evidence="1">
    <location>
        <begin position="811"/>
        <end position="821"/>
    </location>
</feature>
<dbReference type="PANTHER" id="PTHR22014:SF2">
    <property type="entry name" value="RNA-BINDING PROTEIN 33"/>
    <property type="match status" value="1"/>
</dbReference>
<feature type="compositionally biased region" description="Gly residues" evidence="1">
    <location>
        <begin position="464"/>
        <end position="475"/>
    </location>
</feature>